<evidence type="ECO:0000256" key="1">
    <source>
        <dbReference type="SAM" id="Phobius"/>
    </source>
</evidence>
<evidence type="ECO:0000313" key="3">
    <source>
        <dbReference type="Proteomes" id="UP000642571"/>
    </source>
</evidence>
<dbReference type="Proteomes" id="UP000642571">
    <property type="component" value="Unassembled WGS sequence"/>
</dbReference>
<protein>
    <submittedName>
        <fullName evidence="2">Uncharacterized protein</fullName>
    </submittedName>
</protein>
<accession>A0ABQ1Q4J3</accession>
<comment type="caution">
    <text evidence="2">The sequence shown here is derived from an EMBL/GenBank/DDBJ whole genome shotgun (WGS) entry which is preliminary data.</text>
</comment>
<organism evidence="2 3">
    <name type="scientific">Pontibacillus salipaludis</name>
    <dbReference type="NCBI Taxonomy" id="1697394"/>
    <lineage>
        <taxon>Bacteria</taxon>
        <taxon>Bacillati</taxon>
        <taxon>Bacillota</taxon>
        <taxon>Bacilli</taxon>
        <taxon>Bacillales</taxon>
        <taxon>Bacillaceae</taxon>
        <taxon>Pontibacillus</taxon>
    </lineage>
</organism>
<keyword evidence="1" id="KW-1133">Transmembrane helix</keyword>
<dbReference type="EMBL" id="BMIN01000008">
    <property type="protein sequence ID" value="GGD13582.1"/>
    <property type="molecule type" value="Genomic_DNA"/>
</dbReference>
<evidence type="ECO:0000313" key="2">
    <source>
        <dbReference type="EMBL" id="GGD13582.1"/>
    </source>
</evidence>
<keyword evidence="1" id="KW-0812">Transmembrane</keyword>
<proteinExistence type="predicted"/>
<sequence length="71" mass="7468">MKLVGIGFGTFVLGFILCSLLASIFMAGSPTIGSSYLGFIGFSMLYLASILSVCTFLILKKLNKFCGANGC</sequence>
<dbReference type="RefSeq" id="WP_229721203.1">
    <property type="nucleotide sequence ID" value="NZ_BMIN01000008.1"/>
</dbReference>
<gene>
    <name evidence="2" type="ORF">GCM10011389_21520</name>
</gene>
<feature type="transmembrane region" description="Helical" evidence="1">
    <location>
        <begin position="36"/>
        <end position="59"/>
    </location>
</feature>
<name>A0ABQ1Q4J3_9BACI</name>
<reference evidence="3" key="1">
    <citation type="journal article" date="2019" name="Int. J. Syst. Evol. Microbiol.">
        <title>The Global Catalogue of Microorganisms (GCM) 10K type strain sequencing project: providing services to taxonomists for standard genome sequencing and annotation.</title>
        <authorList>
            <consortium name="The Broad Institute Genomics Platform"/>
            <consortium name="The Broad Institute Genome Sequencing Center for Infectious Disease"/>
            <person name="Wu L."/>
            <person name="Ma J."/>
        </authorList>
    </citation>
    <scope>NUCLEOTIDE SEQUENCE [LARGE SCALE GENOMIC DNA]</scope>
    <source>
        <strain evidence="3">CGMCC 1.15353</strain>
    </source>
</reference>
<keyword evidence="3" id="KW-1185">Reference proteome</keyword>
<keyword evidence="1" id="KW-0472">Membrane</keyword>